<name>A0A398CIA0_9BACL</name>
<dbReference type="OrthoDB" id="135354at2"/>
<feature type="transmembrane region" description="Helical" evidence="7">
    <location>
        <begin position="338"/>
        <end position="360"/>
    </location>
</feature>
<feature type="transmembrane region" description="Helical" evidence="7">
    <location>
        <begin position="434"/>
        <end position="455"/>
    </location>
</feature>
<dbReference type="InterPro" id="IPR050250">
    <property type="entry name" value="Macrolide_Exporter_MacB"/>
</dbReference>
<feature type="domain" description="MacB-like periplasmic core" evidence="9">
    <location>
        <begin position="43"/>
        <end position="240"/>
    </location>
</feature>
<keyword evidence="5 7" id="KW-0472">Membrane</keyword>
<dbReference type="Pfam" id="PF12704">
    <property type="entry name" value="MacB_PCD"/>
    <property type="match status" value="1"/>
</dbReference>
<comment type="subcellular location">
    <subcellularLocation>
        <location evidence="1">Cell membrane</location>
        <topology evidence="1">Multi-pass membrane protein</topology>
    </subcellularLocation>
</comment>
<feature type="transmembrane region" description="Helical" evidence="7">
    <location>
        <begin position="869"/>
        <end position="888"/>
    </location>
</feature>
<keyword evidence="4 7" id="KW-1133">Transmembrane helix</keyword>
<evidence type="ECO:0000313" key="11">
    <source>
        <dbReference type="Proteomes" id="UP000266340"/>
    </source>
</evidence>
<keyword evidence="3 7" id="KW-0812">Transmembrane</keyword>
<feature type="transmembrane region" description="Helical" evidence="7">
    <location>
        <begin position="462"/>
        <end position="484"/>
    </location>
</feature>
<evidence type="ECO:0000256" key="3">
    <source>
        <dbReference type="ARBA" id="ARBA00022692"/>
    </source>
</evidence>
<dbReference type="AlphaFoldDB" id="A0A398CIA0"/>
<evidence type="ECO:0000313" key="10">
    <source>
        <dbReference type="EMBL" id="RIE02095.1"/>
    </source>
</evidence>
<feature type="transmembrane region" description="Helical" evidence="7">
    <location>
        <begin position="780"/>
        <end position="799"/>
    </location>
</feature>
<dbReference type="PANTHER" id="PTHR30572">
    <property type="entry name" value="MEMBRANE COMPONENT OF TRANSPORTER-RELATED"/>
    <property type="match status" value="1"/>
</dbReference>
<evidence type="ECO:0000259" key="9">
    <source>
        <dbReference type="Pfam" id="PF12704"/>
    </source>
</evidence>
<dbReference type="RefSeq" id="WP_119150135.1">
    <property type="nucleotide sequence ID" value="NZ_JBHSOV010000009.1"/>
</dbReference>
<dbReference type="InterPro" id="IPR025857">
    <property type="entry name" value="MacB_PCD"/>
</dbReference>
<dbReference type="PANTHER" id="PTHR30572:SF4">
    <property type="entry name" value="ABC TRANSPORTER PERMEASE YTRF"/>
    <property type="match status" value="1"/>
</dbReference>
<feature type="transmembrane region" description="Helical" evidence="7">
    <location>
        <begin position="527"/>
        <end position="549"/>
    </location>
</feature>
<feature type="domain" description="ABC3 transporter permease C-terminal" evidence="8">
    <location>
        <begin position="779"/>
        <end position="892"/>
    </location>
</feature>
<evidence type="ECO:0000256" key="1">
    <source>
        <dbReference type="ARBA" id="ARBA00004651"/>
    </source>
</evidence>
<keyword evidence="2" id="KW-1003">Cell membrane</keyword>
<proteinExistence type="inferred from homology"/>
<reference evidence="10 11" key="1">
    <citation type="submission" date="2018-09" db="EMBL/GenBank/DDBJ databases">
        <title>Cohnella cavernae sp. nov., isolated from a karst cave.</title>
        <authorList>
            <person name="Zhu H."/>
        </authorList>
    </citation>
    <scope>NUCLEOTIDE SEQUENCE [LARGE SCALE GENOMIC DNA]</scope>
    <source>
        <strain evidence="10 11">K2E09-144</strain>
    </source>
</reference>
<evidence type="ECO:0000259" key="8">
    <source>
        <dbReference type="Pfam" id="PF02687"/>
    </source>
</evidence>
<feature type="transmembrane region" description="Helical" evidence="7">
    <location>
        <begin position="820"/>
        <end position="849"/>
    </location>
</feature>
<feature type="domain" description="ABC3 transporter permease C-terminal" evidence="8">
    <location>
        <begin position="293"/>
        <end position="408"/>
    </location>
</feature>
<organism evidence="10 11">
    <name type="scientific">Cohnella faecalis</name>
    <dbReference type="NCBI Taxonomy" id="2315694"/>
    <lineage>
        <taxon>Bacteria</taxon>
        <taxon>Bacillati</taxon>
        <taxon>Bacillota</taxon>
        <taxon>Bacilli</taxon>
        <taxon>Bacillales</taxon>
        <taxon>Paenibacillaceae</taxon>
        <taxon>Cohnella</taxon>
    </lineage>
</organism>
<dbReference type="GO" id="GO:0005886">
    <property type="term" value="C:plasma membrane"/>
    <property type="evidence" value="ECO:0007669"/>
    <property type="project" value="UniProtKB-SubCell"/>
</dbReference>
<evidence type="ECO:0000256" key="4">
    <source>
        <dbReference type="ARBA" id="ARBA00022989"/>
    </source>
</evidence>
<dbReference type="Proteomes" id="UP000266340">
    <property type="component" value="Unassembled WGS sequence"/>
</dbReference>
<dbReference type="GO" id="GO:0022857">
    <property type="term" value="F:transmembrane transporter activity"/>
    <property type="evidence" value="ECO:0007669"/>
    <property type="project" value="TreeGrafter"/>
</dbReference>
<comment type="similarity">
    <text evidence="6">Belongs to the ABC-4 integral membrane protein family.</text>
</comment>
<feature type="transmembrane region" description="Helical" evidence="7">
    <location>
        <begin position="381"/>
        <end position="404"/>
    </location>
</feature>
<dbReference type="Pfam" id="PF02687">
    <property type="entry name" value="FtsX"/>
    <property type="match status" value="2"/>
</dbReference>
<dbReference type="InterPro" id="IPR003838">
    <property type="entry name" value="ABC3_permease_C"/>
</dbReference>
<gene>
    <name evidence="10" type="ORF">D3H35_15155</name>
</gene>
<evidence type="ECO:0000256" key="2">
    <source>
        <dbReference type="ARBA" id="ARBA00022475"/>
    </source>
</evidence>
<comment type="caution">
    <text evidence="10">The sequence shown here is derived from an EMBL/GenBank/DDBJ whole genome shotgun (WGS) entry which is preliminary data.</text>
</comment>
<feature type="transmembrane region" description="Helical" evidence="7">
    <location>
        <begin position="280"/>
        <end position="309"/>
    </location>
</feature>
<dbReference type="EMBL" id="QXJM01000039">
    <property type="protein sequence ID" value="RIE02095.1"/>
    <property type="molecule type" value="Genomic_DNA"/>
</dbReference>
<accession>A0A398CIA0</accession>
<evidence type="ECO:0000256" key="7">
    <source>
        <dbReference type="SAM" id="Phobius"/>
    </source>
</evidence>
<evidence type="ECO:0000256" key="5">
    <source>
        <dbReference type="ARBA" id="ARBA00023136"/>
    </source>
</evidence>
<evidence type="ECO:0000256" key="6">
    <source>
        <dbReference type="ARBA" id="ARBA00038076"/>
    </source>
</evidence>
<protein>
    <submittedName>
        <fullName evidence="10">ABC transporter permease</fullName>
    </submittedName>
</protein>
<feature type="transmembrane region" description="Helical" evidence="7">
    <location>
        <begin position="41"/>
        <end position="66"/>
    </location>
</feature>
<keyword evidence="11" id="KW-1185">Reference proteome</keyword>
<sequence>MILPIAAVALALMLIYALGICIRFPHIRRIAAREIAQSKMAALLTVAGLSVGIALITLVVSVRFGIEGSEEDYHRQHFGPIVAEAPAIEQPLLSNPYFSSDEMRTMLESAGDSSSKLLPIVSYAVTLLPSSSVSGERRTEPLSNVLVIGTDLTEAMRWDPALSGTGLLSTRLGADRIVLSRTAAERLSVQEGDTVLALDLNNRAISFEVEKVVREAGLTGYRGYQLADATAIVDSDSARKLFGLPAGSYTSAVGSTFPRPPWTSESVKAGAMQSLSFSPFYATSFFGIIQMNAILMSLILTINLFRLIVEERKRGMLVLRSIGFSRLDLKRIVRLEGLGYAVMAGLAGGAAGIGLSSWMLRSVNAYTAVDSGLTLRISGPTSFKALLVGVSIGIGVVFVCVWLVSQLTLSRSLLTVAAVELGGKRARSSRSETFHTWFALLSLVYSLLLVLLLAVPSVRRDWFVGVDLFDWGIGIGVLLPVVVYSGVRWLEWGCRAALMLLRRATALAGILNLVARQLQSNRLRSGLLILLFACVTFFSSFSQVISVYIQEVLVRYDARADMGGYDYYAEDIRPATSAQLERYVQQAGFSQDESPVVASVLRLPWKESAYRKLPIHGIDGSYAAATTLEAAPFSERSPSDPWREVAEDKDAIVVSAAALRFMNNNGWKPAGDEAAFDLNGSKVKKRIVGVVEDSEYAYPGTSGVWLNAGELMALGQGQKELHSIFFLRFPSISIAKELREKTAQALGKSNVPTLRSAADYEVGYMANIGSQLVLFERFNLLALSIGVAGLSVVMLRSSRMRKDQLGMLRAIGIPPAHLRLYLWLEGALTAAFGTALGFGAGAYSAFVIIEPQTLETPEGFLFSFPAERLIATGALVILVIVVATFWTARSVYQVSAAAATRNHTAS</sequence>